<organism evidence="1 2">
    <name type="scientific">Gigaspora margarita</name>
    <dbReference type="NCBI Taxonomy" id="4874"/>
    <lineage>
        <taxon>Eukaryota</taxon>
        <taxon>Fungi</taxon>
        <taxon>Fungi incertae sedis</taxon>
        <taxon>Mucoromycota</taxon>
        <taxon>Glomeromycotina</taxon>
        <taxon>Glomeromycetes</taxon>
        <taxon>Diversisporales</taxon>
        <taxon>Gigasporaceae</taxon>
        <taxon>Gigaspora</taxon>
    </lineage>
</organism>
<reference evidence="1 2" key="1">
    <citation type="journal article" date="2019" name="Environ. Microbiol.">
        <title>At the nexus of three kingdoms: the genome of the mycorrhizal fungus Gigaspora margarita provides insights into plant, endobacterial and fungal interactions.</title>
        <authorList>
            <person name="Venice F."/>
            <person name="Ghignone S."/>
            <person name="Salvioli di Fossalunga A."/>
            <person name="Amselem J."/>
            <person name="Novero M."/>
            <person name="Xianan X."/>
            <person name="Sedzielewska Toro K."/>
            <person name="Morin E."/>
            <person name="Lipzen A."/>
            <person name="Grigoriev I.V."/>
            <person name="Henrissat B."/>
            <person name="Martin F.M."/>
            <person name="Bonfante P."/>
        </authorList>
    </citation>
    <scope>NUCLEOTIDE SEQUENCE [LARGE SCALE GENOMIC DNA]</scope>
    <source>
        <strain evidence="1 2">BEG34</strain>
    </source>
</reference>
<keyword evidence="2" id="KW-1185">Reference proteome</keyword>
<dbReference type="EMBL" id="WTPW01000004">
    <property type="protein sequence ID" value="KAF0562000.1"/>
    <property type="molecule type" value="Genomic_DNA"/>
</dbReference>
<proteinExistence type="predicted"/>
<protein>
    <submittedName>
        <fullName evidence="1">Uncharacterized protein</fullName>
    </submittedName>
</protein>
<dbReference type="AlphaFoldDB" id="A0A8H4B5L8"/>
<accession>A0A8H4B5L8</accession>
<evidence type="ECO:0000313" key="1">
    <source>
        <dbReference type="EMBL" id="KAF0562000.1"/>
    </source>
</evidence>
<sequence>MPGKVFKIAVEIDSIYGAQHGKYVSEIQLAISAIKYSIFPNAKDIDEELYTYLAKILTLLSGEKSSTNTIDFLLASIPADITKMKFCSNFLLHIETISGIKNKVHKWIVVTCDGVPYRLATKLKKKFPWLVLVPGQIHKEINMLHTYVELNCKIDLKCFAISQGYKLKISLPILKNVLITIRHGILFTFFYLQAIINYQKAIRTNNPFLKRATKRTFSPIWSGRHHPIYHLIEVANEVQLMQLYPEVHNIVENNSVISRSGICNQHQELDAIIEEINKNLKVLIPSVPQYHYWKIAARNCKKFVKLRNNLFKIIGYNNQSSEPRTRPEATIECQRL</sequence>
<dbReference type="Proteomes" id="UP000439903">
    <property type="component" value="Unassembled WGS sequence"/>
</dbReference>
<comment type="caution">
    <text evidence="1">The sequence shown here is derived from an EMBL/GenBank/DDBJ whole genome shotgun (WGS) entry which is preliminary data.</text>
</comment>
<name>A0A8H4B5L8_GIGMA</name>
<gene>
    <name evidence="1" type="ORF">F8M41_014591</name>
</gene>
<evidence type="ECO:0000313" key="2">
    <source>
        <dbReference type="Proteomes" id="UP000439903"/>
    </source>
</evidence>
<dbReference type="OrthoDB" id="2448326at2759"/>